<evidence type="ECO:0000313" key="2">
    <source>
        <dbReference type="Proteomes" id="UP000278398"/>
    </source>
</evidence>
<dbReference type="EMBL" id="RWKW01000060">
    <property type="protein sequence ID" value="RST85242.1"/>
    <property type="molecule type" value="Genomic_DNA"/>
</dbReference>
<dbReference type="AlphaFoldDB" id="A0A3S0A5J7"/>
<proteinExistence type="predicted"/>
<dbReference type="InterPro" id="IPR007358">
    <property type="entry name" value="Nucleoid_associated_NdpA"/>
</dbReference>
<accession>A0A3S0A5J7</accession>
<keyword evidence="2" id="KW-1185">Reference proteome</keyword>
<organism evidence="1 2">
    <name type="scientific">Aquibium carbonis</name>
    <dbReference type="NCBI Taxonomy" id="2495581"/>
    <lineage>
        <taxon>Bacteria</taxon>
        <taxon>Pseudomonadati</taxon>
        <taxon>Pseudomonadota</taxon>
        <taxon>Alphaproteobacteria</taxon>
        <taxon>Hyphomicrobiales</taxon>
        <taxon>Phyllobacteriaceae</taxon>
        <taxon>Aquibium</taxon>
    </lineage>
</organism>
<reference evidence="1 2" key="1">
    <citation type="submission" date="2018-12" db="EMBL/GenBank/DDBJ databases">
        <title>Mesorhizobium carbonis sp. nov., isolated from coal mine water.</title>
        <authorList>
            <person name="Xin W."/>
            <person name="Xu Z."/>
            <person name="Xiang F."/>
            <person name="Zhang J."/>
            <person name="Xi L."/>
            <person name="Liu J."/>
        </authorList>
    </citation>
    <scope>NUCLEOTIDE SEQUENCE [LARGE SCALE GENOMIC DNA]</scope>
    <source>
        <strain evidence="1 2">B2.3</strain>
    </source>
</reference>
<dbReference type="GO" id="GO:0009295">
    <property type="term" value="C:nucleoid"/>
    <property type="evidence" value="ECO:0007669"/>
    <property type="project" value="InterPro"/>
</dbReference>
<sequence>MRQGPSYKLRLLLEQIVNSLRSWLESVACASGNFICGRKQLQLSDKEIENLSIEKFIFHVVHHRNDEPILLDETPIGDFEDFFLKRAMETLRGNRFTFADGSITRTLLKQVMDDGSQFVPVSKTLAQTFHAGRDNRIKPGVMILMTLVTGQRKLLSVLKYDHEEAVTYEITDDAKAILKAIANSFTKSADALQKSALIEIFGGDDADSIVVVDKTVRHEITDFFRGFLACKRLFDDKQMTQAVEALVVEVVKKHQNDLPNDITQNVRDRYYDTVQKRDKFDAAEFFTEFFGAHGSAAVRASFDKGLVKKGMDGEVFKFDKGAVKKQRPQKYKTAEGVKIDVPEQASDTVKTATTAAGTVITITTSRLTSL</sequence>
<name>A0A3S0A5J7_9HYPH</name>
<comment type="caution">
    <text evidence="1">The sequence shown here is derived from an EMBL/GenBank/DDBJ whole genome shotgun (WGS) entry which is preliminary data.</text>
</comment>
<dbReference type="Proteomes" id="UP000278398">
    <property type="component" value="Unassembled WGS sequence"/>
</dbReference>
<dbReference type="Pfam" id="PF04245">
    <property type="entry name" value="NA37"/>
    <property type="match status" value="1"/>
</dbReference>
<protein>
    <recommendedName>
        <fullName evidence="3">Nucleoid-associated protein</fullName>
    </recommendedName>
</protein>
<dbReference type="OrthoDB" id="9178145at2"/>
<evidence type="ECO:0000313" key="1">
    <source>
        <dbReference type="EMBL" id="RST85242.1"/>
    </source>
</evidence>
<evidence type="ECO:0008006" key="3">
    <source>
        <dbReference type="Google" id="ProtNLM"/>
    </source>
</evidence>
<gene>
    <name evidence="1" type="ORF">EJC49_16705</name>
</gene>